<dbReference type="Gene3D" id="3.30.9.10">
    <property type="entry name" value="D-Amino Acid Oxidase, subunit A, domain 2"/>
    <property type="match status" value="1"/>
</dbReference>
<dbReference type="AlphaFoldDB" id="A0A0H2XXE7"/>
<dbReference type="InterPro" id="IPR006076">
    <property type="entry name" value="FAD-dep_OxRdtase"/>
</dbReference>
<evidence type="ECO:0000256" key="1">
    <source>
        <dbReference type="ARBA" id="ARBA00023002"/>
    </source>
</evidence>
<evidence type="ECO:0000313" key="3">
    <source>
        <dbReference type="EMBL" id="ABF78913.1"/>
    </source>
</evidence>
<dbReference type="Pfam" id="PF01266">
    <property type="entry name" value="DAO"/>
    <property type="match status" value="1"/>
</dbReference>
<protein>
    <submittedName>
        <fullName evidence="3">FAD dependent oxidoreductase</fullName>
    </submittedName>
</protein>
<name>A0A0H2XXE7_BURO1</name>
<evidence type="ECO:0000259" key="2">
    <source>
        <dbReference type="Pfam" id="PF01266"/>
    </source>
</evidence>
<dbReference type="PANTHER" id="PTHR13847">
    <property type="entry name" value="SARCOSINE DEHYDROGENASE-RELATED"/>
    <property type="match status" value="1"/>
</dbReference>
<dbReference type="PANTHER" id="PTHR13847:SF281">
    <property type="entry name" value="FAD DEPENDENT OXIDOREDUCTASE DOMAIN-CONTAINING PROTEIN"/>
    <property type="match status" value="1"/>
</dbReference>
<dbReference type="Gene3D" id="3.50.50.60">
    <property type="entry name" value="FAD/NAD(P)-binding domain"/>
    <property type="match status" value="1"/>
</dbReference>
<reference evidence="3" key="1">
    <citation type="submission" date="2006-05" db="EMBL/GenBank/DDBJ databases">
        <title>Complete sequence of chromosome 2 of Burkholderia cenocepacia AU 1054.</title>
        <authorList>
            <consortium name="US DOE Joint Genome Institute"/>
            <person name="Copeland A."/>
            <person name="Lucas S."/>
            <person name="Lapidus A."/>
            <person name="Barry K."/>
            <person name="Detter J.C."/>
            <person name="Glavina del Rio T."/>
            <person name="Hammon N."/>
            <person name="Israni S."/>
            <person name="Dalin E."/>
            <person name="Tice H."/>
            <person name="Pitluck S."/>
            <person name="Chain P."/>
            <person name="Malfatti S."/>
            <person name="Shin M."/>
            <person name="Vergez L."/>
            <person name="Schmutz J."/>
            <person name="Larimer F."/>
            <person name="Land M."/>
            <person name="Hauser L."/>
            <person name="Kyrpides N."/>
            <person name="Lykidis A."/>
            <person name="LiPuma J.J."/>
            <person name="Konstantinidis K."/>
            <person name="Tiedje J.M."/>
            <person name="Richardson P."/>
        </authorList>
    </citation>
    <scope>NUCLEOTIDE SEQUENCE [LARGE SCALE GENOMIC DNA]</scope>
    <source>
        <strain evidence="3">AU 1054</strain>
    </source>
</reference>
<dbReference type="InterPro" id="IPR036188">
    <property type="entry name" value="FAD/NAD-bd_sf"/>
</dbReference>
<dbReference type="EMBL" id="CP000379">
    <property type="protein sequence ID" value="ABF78913.1"/>
    <property type="molecule type" value="Genomic_DNA"/>
</dbReference>
<gene>
    <name evidence="3" type="ordered locus">Bcen_4024</name>
</gene>
<keyword evidence="1" id="KW-0560">Oxidoreductase</keyword>
<feature type="domain" description="FAD dependent oxidoreductase" evidence="2">
    <location>
        <begin position="40"/>
        <end position="392"/>
    </location>
</feature>
<dbReference type="GO" id="GO:0016491">
    <property type="term" value="F:oxidoreductase activity"/>
    <property type="evidence" value="ECO:0007669"/>
    <property type="project" value="UniProtKB-KW"/>
</dbReference>
<dbReference type="SUPFAM" id="SSF51905">
    <property type="entry name" value="FAD/NAD(P)-binding domain"/>
    <property type="match status" value="1"/>
</dbReference>
<accession>A0A0H2XXE7</accession>
<dbReference type="GO" id="GO:0005737">
    <property type="term" value="C:cytoplasm"/>
    <property type="evidence" value="ECO:0007669"/>
    <property type="project" value="TreeGrafter"/>
</dbReference>
<proteinExistence type="predicted"/>
<organism evidence="3">
    <name type="scientific">Burkholderia orbicola (strain AU 1054)</name>
    <dbReference type="NCBI Taxonomy" id="331271"/>
    <lineage>
        <taxon>Bacteria</taxon>
        <taxon>Pseudomonadati</taxon>
        <taxon>Pseudomonadota</taxon>
        <taxon>Betaproteobacteria</taxon>
        <taxon>Burkholderiales</taxon>
        <taxon>Burkholderiaceae</taxon>
        <taxon>Burkholderia</taxon>
        <taxon>Burkholderia cepacia complex</taxon>
        <taxon>Burkholderia orbicola</taxon>
    </lineage>
</organism>
<dbReference type="HOGENOM" id="CLU_007884_3_3_4"/>
<sequence>MSATTAAPGRPDAQWPDSLWAATAAPAPDTPALDASVSCDVAIVGAGFTGLSTALHLAERGVNVRVIDGAQPGWGASGRNGGQVIPGLKYDPDELVRRFGDEAGEQLAGIVGGAADTVFDLIARHAIDCDARREGWIQPAPTTAMLDTVARRAQQWAARGAPVDVLGRDDVARRLGTPAYAGGWIDRRAGSVQPLSYTRGLVRAAQASGAVVHGSTRAVGLTRADGRWRVATSGGATLSAERVVIATNGYTDGLWPGLRQSVIAANSFIVATEPLAPALGRDILAGGEVASDARRLLLYFRRDAAGRLLMGGRGPFAEPRAPSDWRHLERATTLLYPQLKGVRFEYRWAGRVAITADFLPHVHEPAPGVTIALGYNGRGIAMATTLGKHLAAHLSGDAQLPLPFRVTPIRPIPLHGLQRFYIAAGVAWYRLLDSLS</sequence>